<dbReference type="Pfam" id="PF20437">
    <property type="entry name" value="LonC_helical"/>
    <property type="match status" value="1"/>
</dbReference>
<dbReference type="Gene3D" id="3.40.50.300">
    <property type="entry name" value="P-loop containing nucleotide triphosphate hydrolases"/>
    <property type="match status" value="2"/>
</dbReference>
<evidence type="ECO:0000256" key="1">
    <source>
        <dbReference type="ARBA" id="ARBA00022670"/>
    </source>
</evidence>
<keyword evidence="2" id="KW-0378">Hydrolase</keyword>
<dbReference type="AlphaFoldDB" id="Q2T765"/>
<dbReference type="Pfam" id="PF05362">
    <property type="entry name" value="Lon_C"/>
    <property type="match status" value="1"/>
</dbReference>
<evidence type="ECO:0000256" key="2">
    <source>
        <dbReference type="PROSITE-ProRule" id="PRU01122"/>
    </source>
</evidence>
<dbReference type="PRINTS" id="PR00830">
    <property type="entry name" value="ENDOLAPTASE"/>
</dbReference>
<dbReference type="InterPro" id="IPR041699">
    <property type="entry name" value="AAA_32"/>
</dbReference>
<dbReference type="InterPro" id="IPR046843">
    <property type="entry name" value="LonB_AAA-LID"/>
</dbReference>
<evidence type="ECO:0000259" key="3">
    <source>
        <dbReference type="PROSITE" id="PS51786"/>
    </source>
</evidence>
<dbReference type="EC" id="3.4.21.53" evidence="2"/>
<gene>
    <name evidence="4" type="ordered locus">BTH_II0787</name>
</gene>
<protein>
    <recommendedName>
        <fullName evidence="2">endopeptidase La</fullName>
        <ecNumber evidence="2">3.4.21.53</ecNumber>
    </recommendedName>
</protein>
<dbReference type="Gene3D" id="3.30.230.10">
    <property type="match status" value="1"/>
</dbReference>
<feature type="domain" description="Lon proteolytic" evidence="3">
    <location>
        <begin position="601"/>
        <end position="796"/>
    </location>
</feature>
<dbReference type="GO" id="GO:0030163">
    <property type="term" value="P:protein catabolic process"/>
    <property type="evidence" value="ECO:0007669"/>
    <property type="project" value="InterPro"/>
</dbReference>
<evidence type="ECO:0000313" key="5">
    <source>
        <dbReference type="Proteomes" id="UP000001930"/>
    </source>
</evidence>
<feature type="active site" evidence="2">
    <location>
        <position position="734"/>
    </location>
</feature>
<dbReference type="KEGG" id="bte:BTH_II0787"/>
<sequence length="861" mass="94660">MSRSSGNGGGPRPKPAPLITINCRPPNRSSMSVKPYEYSCAMSDSLSLRLPPEALRRVCDPAQLDFATTAELPDPDGIVGQQRAVDAIRFGIEIAHDGYNLFVLGSVGAGKHTVLDQFLSARAKAEPAPDGWCYVHDFAHPHKPHALRLPPGRACRLQRDMEQLVDELRAVIPATFESDEYRARVEQIDGEFAAMQEKAFTELGDDAAAQNVALIRTPLGFSLAPMRDGEALSEQEYEKLPDDRRAAIDDSIGALQGRLEKLLRQVPVWHKERRERVRALNREVAMSAVAHLMDELRRAYADLPDVAAYLEAVQLDVLDSVDEFRKGADGETPPGTISFARYQVNVLLDHDASAGAPVVFQDFPSYQNLVGRIEHRALLGTLVTDFTLIKPGDLHRANGGYLLLEVDKVLRQPFAWEGLKRALLKREIRIESLAEMYSLASTVSLEPQPVPLDVKVILFGDRWLYYLLYELDPDFCELFKVSADFEEDLLRDRDGQALYARLIAAAARRHELLPLDRGAVARVIEQQARNAGDAQKLSLHMRTLVDLLRESDFRARERGVDVVSRDDVQRAVDTQIERGDRVRRRLQEEMLRGTLLIDSGGAKAGQVNGLWVMRLGNFSFGQPARITARTHLGEGGVVDIQREAKLGGAVHSKAVMILSSFLNARYGGNLPLSLGASLTFEQTYGQVEGDSASVAELCALLSSLADAPVRQSLAVTGSIDQHGDVQAIGGVNEKIEGFFDLCRARGLTGEQGVVIPRANVEHLMLREDIVGAAAAGRFHVYAVDSVDEALTLLTGVDAGAADACGEFPPDSVNGRVCAKLASFADVRRTFAQSHWVGGRHRWRPAVDGHVRVVATKGRRNE</sequence>
<dbReference type="Gene3D" id="1.10.8.60">
    <property type="match status" value="1"/>
</dbReference>
<dbReference type="InterPro" id="IPR014721">
    <property type="entry name" value="Ribsml_uS5_D2-typ_fold_subgr"/>
</dbReference>
<reference evidence="4 5" key="1">
    <citation type="journal article" date="2005" name="BMC Genomics">
        <title>Bacterial genome adaptation to niches: divergence of the potential virulence genes in three Burkholderia species of different survival strategies.</title>
        <authorList>
            <person name="Kim H.S."/>
            <person name="Schell M.A."/>
            <person name="Yu Y."/>
            <person name="Ulrich R.L."/>
            <person name="Sarria S.H."/>
            <person name="Nierman W.C."/>
            <person name="DeShazer D."/>
        </authorList>
    </citation>
    <scope>NUCLEOTIDE SEQUENCE [LARGE SCALE GENOMIC DNA]</scope>
    <source>
        <strain evidence="5">ATCC 700388 / DSM 13276 / CCUG 48851 / CIP 106301 / E264</strain>
    </source>
</reference>
<dbReference type="InterPro" id="IPR020568">
    <property type="entry name" value="Ribosomal_Su5_D2-typ_SF"/>
</dbReference>
<dbReference type="Pfam" id="PF20436">
    <property type="entry name" value="LonB_AAA-LID"/>
    <property type="match status" value="1"/>
</dbReference>
<dbReference type="GO" id="GO:0004176">
    <property type="term" value="F:ATP-dependent peptidase activity"/>
    <property type="evidence" value="ECO:0007669"/>
    <property type="project" value="UniProtKB-UniRule"/>
</dbReference>
<dbReference type="GO" id="GO:0004252">
    <property type="term" value="F:serine-type endopeptidase activity"/>
    <property type="evidence" value="ECO:0007669"/>
    <property type="project" value="UniProtKB-UniRule"/>
</dbReference>
<keyword evidence="1 2" id="KW-0645">Protease</keyword>
<accession>Q2T765</accession>
<dbReference type="GO" id="GO:0006508">
    <property type="term" value="P:proteolysis"/>
    <property type="evidence" value="ECO:0007669"/>
    <property type="project" value="UniProtKB-KW"/>
</dbReference>
<organism evidence="4 5">
    <name type="scientific">Burkholderia thailandensis (strain ATCC 700388 / DSM 13276 / CCUG 48851 / CIP 106301 / E264)</name>
    <dbReference type="NCBI Taxonomy" id="271848"/>
    <lineage>
        <taxon>Bacteria</taxon>
        <taxon>Pseudomonadati</taxon>
        <taxon>Pseudomonadota</taxon>
        <taxon>Betaproteobacteria</taxon>
        <taxon>Burkholderiales</taxon>
        <taxon>Burkholderiaceae</taxon>
        <taxon>Burkholderia</taxon>
        <taxon>pseudomallei group</taxon>
    </lineage>
</organism>
<dbReference type="HOGENOM" id="CLU_014785_0_1_4"/>
<evidence type="ECO:0000313" key="4">
    <source>
        <dbReference type="EMBL" id="ABC35682.1"/>
    </source>
</evidence>
<dbReference type="EMBL" id="CP000085">
    <property type="protein sequence ID" value="ABC35682.1"/>
    <property type="molecule type" value="Genomic_DNA"/>
</dbReference>
<dbReference type="InterPro" id="IPR027417">
    <property type="entry name" value="P-loop_NTPase"/>
</dbReference>
<dbReference type="InterPro" id="IPR008269">
    <property type="entry name" value="Lon_proteolytic"/>
</dbReference>
<dbReference type="GO" id="GO:0005524">
    <property type="term" value="F:ATP binding"/>
    <property type="evidence" value="ECO:0007669"/>
    <property type="project" value="InterPro"/>
</dbReference>
<comment type="similarity">
    <text evidence="2">Belongs to the peptidase S16 family.</text>
</comment>
<keyword evidence="5" id="KW-1185">Reference proteome</keyword>
<dbReference type="InterPro" id="IPR027065">
    <property type="entry name" value="Lon_Prtase"/>
</dbReference>
<dbReference type="Proteomes" id="UP000001930">
    <property type="component" value="Chromosome II"/>
</dbReference>
<keyword evidence="2" id="KW-0720">Serine protease</keyword>
<name>Q2T765_BURTA</name>
<dbReference type="PROSITE" id="PS51786">
    <property type="entry name" value="LON_PROTEOLYTIC"/>
    <property type="match status" value="1"/>
</dbReference>
<dbReference type="InterPro" id="IPR046844">
    <property type="entry name" value="Lon-like_helical"/>
</dbReference>
<dbReference type="PANTHER" id="PTHR10046">
    <property type="entry name" value="ATP DEPENDENT LON PROTEASE FAMILY MEMBER"/>
    <property type="match status" value="1"/>
</dbReference>
<feature type="active site" evidence="2">
    <location>
        <position position="691"/>
    </location>
</feature>
<dbReference type="SUPFAM" id="SSF52540">
    <property type="entry name" value="P-loop containing nucleoside triphosphate hydrolases"/>
    <property type="match status" value="1"/>
</dbReference>
<dbReference type="SUPFAM" id="SSF54211">
    <property type="entry name" value="Ribosomal protein S5 domain 2-like"/>
    <property type="match status" value="1"/>
</dbReference>
<proteinExistence type="inferred from homology"/>
<comment type="catalytic activity">
    <reaction evidence="2">
        <text>Hydrolysis of proteins in presence of ATP.</text>
        <dbReference type="EC" id="3.4.21.53"/>
    </reaction>
</comment>
<dbReference type="Pfam" id="PF13654">
    <property type="entry name" value="AAA_32"/>
    <property type="match status" value="1"/>
</dbReference>